<evidence type="ECO:0000256" key="1">
    <source>
        <dbReference type="ARBA" id="ARBA00022723"/>
    </source>
</evidence>
<dbReference type="AlphaFoldDB" id="A0A1C2DIN0"/>
<sequence>MINLKVSDMTCGHCASTVEKAVKSVDPQARVTIDLAASIVSVEGASDESAISAAISKAGYGNEKVATSCCGSCH</sequence>
<keyword evidence="1" id="KW-0479">Metal-binding</keyword>
<dbReference type="InterPro" id="IPR036163">
    <property type="entry name" value="HMA_dom_sf"/>
</dbReference>
<evidence type="ECO:0000313" key="3">
    <source>
        <dbReference type="EMBL" id="OCX14506.1"/>
    </source>
</evidence>
<dbReference type="PROSITE" id="PS01047">
    <property type="entry name" value="HMA_1"/>
    <property type="match status" value="1"/>
</dbReference>
<feature type="domain" description="HMA" evidence="2">
    <location>
        <begin position="1"/>
        <end position="63"/>
    </location>
</feature>
<evidence type="ECO:0000313" key="4">
    <source>
        <dbReference type="Proteomes" id="UP000094412"/>
    </source>
</evidence>
<proteinExistence type="predicted"/>
<dbReference type="Proteomes" id="UP000094412">
    <property type="component" value="Unassembled WGS sequence"/>
</dbReference>
<comment type="caution">
    <text evidence="3">The sequence shown here is derived from an EMBL/GenBank/DDBJ whole genome shotgun (WGS) entry which is preliminary data.</text>
</comment>
<reference evidence="3 4" key="1">
    <citation type="submission" date="2016-08" db="EMBL/GenBank/DDBJ databases">
        <title>Whole genome sequence of Mesorhizobium sp. strain UASWS1009 isolated from industrial sewage.</title>
        <authorList>
            <person name="Crovadore J."/>
            <person name="Calmin G."/>
            <person name="Chablais R."/>
            <person name="Cochard B."/>
            <person name="Lefort F."/>
        </authorList>
    </citation>
    <scope>NUCLEOTIDE SEQUENCE [LARGE SCALE GENOMIC DNA]</scope>
    <source>
        <strain evidence="3 4">UASWS1009</strain>
    </source>
</reference>
<dbReference type="Gene3D" id="3.30.70.100">
    <property type="match status" value="1"/>
</dbReference>
<accession>A0A1C2DIN0</accession>
<dbReference type="EMBL" id="MDEO01000035">
    <property type="protein sequence ID" value="OCX14506.1"/>
    <property type="molecule type" value="Genomic_DNA"/>
</dbReference>
<dbReference type="CDD" id="cd00371">
    <property type="entry name" value="HMA"/>
    <property type="match status" value="1"/>
</dbReference>
<dbReference type="InterPro" id="IPR017969">
    <property type="entry name" value="Heavy-metal-associated_CS"/>
</dbReference>
<dbReference type="OrthoDB" id="9801832at2"/>
<dbReference type="Pfam" id="PF00403">
    <property type="entry name" value="HMA"/>
    <property type="match status" value="1"/>
</dbReference>
<dbReference type="STRING" id="1566387.QV13_18770"/>
<evidence type="ECO:0000259" key="2">
    <source>
        <dbReference type="PROSITE" id="PS50846"/>
    </source>
</evidence>
<dbReference type="InterPro" id="IPR006121">
    <property type="entry name" value="HMA_dom"/>
</dbReference>
<dbReference type="SUPFAM" id="SSF55008">
    <property type="entry name" value="HMA, heavy metal-associated domain"/>
    <property type="match status" value="1"/>
</dbReference>
<dbReference type="RefSeq" id="WP_024923731.1">
    <property type="nucleotide sequence ID" value="NZ_MDEO01000035.1"/>
</dbReference>
<dbReference type="GO" id="GO:0046872">
    <property type="term" value="F:metal ion binding"/>
    <property type="evidence" value="ECO:0007669"/>
    <property type="project" value="UniProtKB-KW"/>
</dbReference>
<name>A0A1C2DIN0_9HYPH</name>
<gene>
    <name evidence="3" type="ORF">QV13_18770</name>
</gene>
<organism evidence="3 4">
    <name type="scientific">Mesorhizobium hungaricum</name>
    <dbReference type="NCBI Taxonomy" id="1566387"/>
    <lineage>
        <taxon>Bacteria</taxon>
        <taxon>Pseudomonadati</taxon>
        <taxon>Pseudomonadota</taxon>
        <taxon>Alphaproteobacteria</taxon>
        <taxon>Hyphomicrobiales</taxon>
        <taxon>Phyllobacteriaceae</taxon>
        <taxon>Mesorhizobium</taxon>
    </lineage>
</organism>
<protein>
    <recommendedName>
        <fullName evidence="2">HMA domain-containing protein</fullName>
    </recommendedName>
</protein>
<dbReference type="PROSITE" id="PS50846">
    <property type="entry name" value="HMA_2"/>
    <property type="match status" value="1"/>
</dbReference>
<keyword evidence="4" id="KW-1185">Reference proteome</keyword>